<evidence type="ECO:0000313" key="1">
    <source>
        <dbReference type="EMBL" id="MDK2126647.1"/>
    </source>
</evidence>
<dbReference type="PANTHER" id="PTHR37946">
    <property type="entry name" value="SLL1969 PROTEIN"/>
    <property type="match status" value="1"/>
</dbReference>
<keyword evidence="2" id="KW-1185">Reference proteome</keyword>
<sequence length="210" mass="22949">MQAPISAFLVHGMGRSPLSMQILAWRLRQAGFRTHCFGYVAAFERFASCRERLLRQIHRHAGAAPFLLAGHSLGSVLIRACLPDLPRPPLACAFMAPPTVASKAARFFRRNPLYRLGTGEIGQRLGEPDFMAALPVPDVPTTIYAGVAGPRGRWSPFGNEDNDGVLGWSEVQLPGARILRIDAMHTFIMNSRIVTADLISTCRQLAGQSA</sequence>
<dbReference type="PANTHER" id="PTHR37946:SF1">
    <property type="entry name" value="SLL1969 PROTEIN"/>
    <property type="match status" value="1"/>
</dbReference>
<dbReference type="Gene3D" id="3.40.50.1820">
    <property type="entry name" value="alpha/beta hydrolase"/>
    <property type="match status" value="1"/>
</dbReference>
<dbReference type="SUPFAM" id="SSF53474">
    <property type="entry name" value="alpha/beta-Hydrolases"/>
    <property type="match status" value="1"/>
</dbReference>
<gene>
    <name evidence="1" type="ORF">PZA18_21615</name>
</gene>
<accession>A0ABT7E2U8</accession>
<keyword evidence="1" id="KW-0378">Hydrolase</keyword>
<dbReference type="Proteomes" id="UP001172778">
    <property type="component" value="Unassembled WGS sequence"/>
</dbReference>
<reference evidence="1" key="1">
    <citation type="submission" date="2023-03" db="EMBL/GenBank/DDBJ databases">
        <title>Chitinimonas shenzhenensis gen. nov., sp. nov., a novel member of family Burkholderiaceae isolated from activated sludge collected in Shen Zhen, China.</title>
        <authorList>
            <person name="Wang X."/>
        </authorList>
    </citation>
    <scope>NUCLEOTIDE SEQUENCE</scope>
    <source>
        <strain evidence="1">DQS-5</strain>
    </source>
</reference>
<dbReference type="EMBL" id="JARRAF010000044">
    <property type="protein sequence ID" value="MDK2126647.1"/>
    <property type="molecule type" value="Genomic_DNA"/>
</dbReference>
<comment type="caution">
    <text evidence="1">The sequence shown here is derived from an EMBL/GenBank/DDBJ whole genome shotgun (WGS) entry which is preliminary data.</text>
</comment>
<evidence type="ECO:0000313" key="2">
    <source>
        <dbReference type="Proteomes" id="UP001172778"/>
    </source>
</evidence>
<name>A0ABT7E2U8_9NEIS</name>
<dbReference type="InterPro" id="IPR029058">
    <property type="entry name" value="AB_hydrolase_fold"/>
</dbReference>
<dbReference type="GO" id="GO:0016787">
    <property type="term" value="F:hydrolase activity"/>
    <property type="evidence" value="ECO:0007669"/>
    <property type="project" value="UniProtKB-KW"/>
</dbReference>
<protein>
    <submittedName>
        <fullName evidence="1">Alpha/beta hydrolase</fullName>
    </submittedName>
</protein>
<proteinExistence type="predicted"/>
<organism evidence="1 2">
    <name type="scientific">Parachitinimonas caeni</name>
    <dbReference type="NCBI Taxonomy" id="3031301"/>
    <lineage>
        <taxon>Bacteria</taxon>
        <taxon>Pseudomonadati</taxon>
        <taxon>Pseudomonadota</taxon>
        <taxon>Betaproteobacteria</taxon>
        <taxon>Neisseriales</taxon>
        <taxon>Chitinibacteraceae</taxon>
        <taxon>Parachitinimonas</taxon>
    </lineage>
</organism>
<dbReference type="RefSeq" id="WP_284102965.1">
    <property type="nucleotide sequence ID" value="NZ_JARRAF010000044.1"/>
</dbReference>